<dbReference type="AlphaFoldDB" id="A0A512TPG7"/>
<dbReference type="Proteomes" id="UP000321089">
    <property type="component" value="Unassembled WGS sequence"/>
</dbReference>
<evidence type="ECO:0000313" key="2">
    <source>
        <dbReference type="Proteomes" id="UP000321089"/>
    </source>
</evidence>
<name>A0A512TPG7_CLOBU</name>
<dbReference type="EMBL" id="BKBC01000041">
    <property type="protein sequence ID" value="GEQ22164.1"/>
    <property type="molecule type" value="Genomic_DNA"/>
</dbReference>
<comment type="caution">
    <text evidence="1">The sequence shown here is derived from an EMBL/GenBank/DDBJ whole genome shotgun (WGS) entry which is preliminary data.</text>
</comment>
<protein>
    <submittedName>
        <fullName evidence="1">Uncharacterized protein</fullName>
    </submittedName>
</protein>
<organism evidence="1 2">
    <name type="scientific">Clostridium butyricum</name>
    <dbReference type="NCBI Taxonomy" id="1492"/>
    <lineage>
        <taxon>Bacteria</taxon>
        <taxon>Bacillati</taxon>
        <taxon>Bacillota</taxon>
        <taxon>Clostridia</taxon>
        <taxon>Eubacteriales</taxon>
        <taxon>Clostridiaceae</taxon>
        <taxon>Clostridium</taxon>
    </lineage>
</organism>
<gene>
    <name evidence="1" type="ORF">CBU02nite_26700</name>
</gene>
<reference evidence="1 2" key="1">
    <citation type="submission" date="2019-07" db="EMBL/GenBank/DDBJ databases">
        <title>Whole genome shotgun sequence of Clostridium butyricum NBRC 3858.</title>
        <authorList>
            <person name="Hosoyama A."/>
            <person name="Uohara A."/>
            <person name="Ohji S."/>
            <person name="Ichikawa N."/>
        </authorList>
    </citation>
    <scope>NUCLEOTIDE SEQUENCE [LARGE SCALE GENOMIC DNA]</scope>
    <source>
        <strain evidence="1 2">NBRC 3858</strain>
    </source>
</reference>
<proteinExistence type="predicted"/>
<dbReference type="RefSeq" id="WP_241393644.1">
    <property type="nucleotide sequence ID" value="NZ_BKBC01000041.1"/>
</dbReference>
<sequence>MLKNREVHHEHDVGYKHIFLHKATFLEFLRSFTKKEWANLIKEEDLIFIMYPVRWTIQEEGIA</sequence>
<evidence type="ECO:0000313" key="1">
    <source>
        <dbReference type="EMBL" id="GEQ22164.1"/>
    </source>
</evidence>
<accession>A0A512TPG7</accession>